<comment type="caution">
    <text evidence="1">The sequence shown here is derived from an EMBL/GenBank/DDBJ whole genome shotgun (WGS) entry which is preliminary data.</text>
</comment>
<sequence>ITRWPDPRYRRSAFETHFFFRSLPLQLSSSSFIDANLCLVQKAGDRNIPSRP</sequence>
<protein>
    <submittedName>
        <fullName evidence="1">Uncharacterized protein</fullName>
    </submittedName>
</protein>
<dbReference type="AlphaFoldDB" id="A0A9P3Q2A5"/>
<gene>
    <name evidence="1" type="ORF">LshimejAT787_3600010</name>
</gene>
<reference evidence="1" key="1">
    <citation type="submission" date="2022-07" db="EMBL/GenBank/DDBJ databases">
        <title>The genome of Lyophyllum shimeji provides insight into the initial evolution of ectomycorrhizal fungal genome.</title>
        <authorList>
            <person name="Kobayashi Y."/>
            <person name="Shibata T."/>
            <person name="Hirakawa H."/>
            <person name="Shigenobu S."/>
            <person name="Nishiyama T."/>
            <person name="Yamada A."/>
            <person name="Hasebe M."/>
            <person name="Kawaguchi M."/>
        </authorList>
    </citation>
    <scope>NUCLEOTIDE SEQUENCE</scope>
    <source>
        <strain evidence="1">AT787</strain>
    </source>
</reference>
<proteinExistence type="predicted"/>
<name>A0A9P3Q2A5_LYOSH</name>
<feature type="non-terminal residue" evidence="1">
    <location>
        <position position="1"/>
    </location>
</feature>
<dbReference type="EMBL" id="BRPK01000036">
    <property type="protein sequence ID" value="GLB45889.1"/>
    <property type="molecule type" value="Genomic_DNA"/>
</dbReference>
<keyword evidence="2" id="KW-1185">Reference proteome</keyword>
<evidence type="ECO:0000313" key="1">
    <source>
        <dbReference type="EMBL" id="GLB45889.1"/>
    </source>
</evidence>
<organism evidence="1 2">
    <name type="scientific">Lyophyllum shimeji</name>
    <name type="common">Hon-shimeji</name>
    <name type="synonym">Tricholoma shimeji</name>
    <dbReference type="NCBI Taxonomy" id="47721"/>
    <lineage>
        <taxon>Eukaryota</taxon>
        <taxon>Fungi</taxon>
        <taxon>Dikarya</taxon>
        <taxon>Basidiomycota</taxon>
        <taxon>Agaricomycotina</taxon>
        <taxon>Agaricomycetes</taxon>
        <taxon>Agaricomycetidae</taxon>
        <taxon>Agaricales</taxon>
        <taxon>Tricholomatineae</taxon>
        <taxon>Lyophyllaceae</taxon>
        <taxon>Lyophyllum</taxon>
    </lineage>
</organism>
<dbReference type="Proteomes" id="UP001063166">
    <property type="component" value="Unassembled WGS sequence"/>
</dbReference>
<evidence type="ECO:0000313" key="2">
    <source>
        <dbReference type="Proteomes" id="UP001063166"/>
    </source>
</evidence>
<accession>A0A9P3Q2A5</accession>